<dbReference type="Gene3D" id="3.40.1390.10">
    <property type="entry name" value="MurE/MurF, N-terminal domain"/>
    <property type="match status" value="1"/>
</dbReference>
<feature type="domain" description="Mur ligase C-terminal" evidence="10">
    <location>
        <begin position="345"/>
        <end position="471"/>
    </location>
</feature>
<dbReference type="PANTHER" id="PTHR23135">
    <property type="entry name" value="MUR LIGASE FAMILY MEMBER"/>
    <property type="match status" value="1"/>
</dbReference>
<evidence type="ECO:0000259" key="10">
    <source>
        <dbReference type="Pfam" id="PF02875"/>
    </source>
</evidence>
<dbReference type="GO" id="GO:0009252">
    <property type="term" value="P:peptidoglycan biosynthetic process"/>
    <property type="evidence" value="ECO:0007669"/>
    <property type="project" value="UniProtKB-KW"/>
</dbReference>
<keyword evidence="4" id="KW-0547">Nucleotide-binding</keyword>
<dbReference type="GO" id="GO:0008360">
    <property type="term" value="P:regulation of cell shape"/>
    <property type="evidence" value="ECO:0007669"/>
    <property type="project" value="UniProtKB-KW"/>
</dbReference>
<dbReference type="FunFam" id="3.90.190.20:FF:000006">
    <property type="entry name" value="UDP-N-acetylmuramoyl-L-alanyl-D-glutamate--2,6-diaminopimelate ligase"/>
    <property type="match status" value="1"/>
</dbReference>
<dbReference type="PANTHER" id="PTHR23135:SF4">
    <property type="entry name" value="UDP-N-ACETYLMURAMOYL-L-ALANYL-D-GLUTAMATE--2,6-DIAMINOPIMELATE LIGASE MURE HOMOLOG, CHLOROPLASTIC"/>
    <property type="match status" value="1"/>
</dbReference>
<dbReference type="GO" id="GO:0004326">
    <property type="term" value="F:tetrahydrofolylpolyglutamate synthase activity"/>
    <property type="evidence" value="ECO:0007669"/>
    <property type="project" value="InterPro"/>
</dbReference>
<dbReference type="Pfam" id="PF02875">
    <property type="entry name" value="Mur_ligase_C"/>
    <property type="match status" value="1"/>
</dbReference>
<dbReference type="GO" id="GO:0008765">
    <property type="term" value="F:UDP-N-acetylmuramoylalanyl-D-glutamate-2,6-diaminopimelate ligase activity"/>
    <property type="evidence" value="ECO:0007669"/>
    <property type="project" value="UniProtKB-EC"/>
</dbReference>
<protein>
    <submittedName>
        <fullName evidence="12">UDP-N-acetylmuramoylalanyl-D-glutamate--2,6-diaminopimelate ligase</fullName>
        <ecNumber evidence="12">6.3.2.13</ecNumber>
    </submittedName>
</protein>
<dbReference type="InterPro" id="IPR013221">
    <property type="entry name" value="Mur_ligase_cen"/>
</dbReference>
<gene>
    <name evidence="12" type="ORF">MNBD_GAMMA18-1444</name>
</gene>
<keyword evidence="3 12" id="KW-0436">Ligase</keyword>
<name>A0A3B0ZJT7_9ZZZZ</name>
<dbReference type="EC" id="6.3.2.13" evidence="12"/>
<dbReference type="GO" id="GO:0005737">
    <property type="term" value="C:cytoplasm"/>
    <property type="evidence" value="ECO:0007669"/>
    <property type="project" value="InterPro"/>
</dbReference>
<dbReference type="Pfam" id="PF08245">
    <property type="entry name" value="Mur_ligase_M"/>
    <property type="match status" value="1"/>
</dbReference>
<dbReference type="InterPro" id="IPR035911">
    <property type="entry name" value="MurE/MurF_N"/>
</dbReference>
<dbReference type="GO" id="GO:0005524">
    <property type="term" value="F:ATP binding"/>
    <property type="evidence" value="ECO:0007669"/>
    <property type="project" value="UniProtKB-KW"/>
</dbReference>
<feature type="domain" description="Mur ligase central" evidence="11">
    <location>
        <begin position="117"/>
        <end position="319"/>
    </location>
</feature>
<dbReference type="SUPFAM" id="SSF53623">
    <property type="entry name" value="MurD-like peptide ligases, catalytic domain"/>
    <property type="match status" value="1"/>
</dbReference>
<dbReference type="SUPFAM" id="SSF53244">
    <property type="entry name" value="MurD-like peptide ligases, peptide-binding domain"/>
    <property type="match status" value="1"/>
</dbReference>
<keyword evidence="8" id="KW-0961">Cell wall biogenesis/degradation</keyword>
<evidence type="ECO:0000256" key="3">
    <source>
        <dbReference type="ARBA" id="ARBA00022598"/>
    </source>
</evidence>
<keyword evidence="5" id="KW-0067">ATP-binding</keyword>
<dbReference type="InterPro" id="IPR036565">
    <property type="entry name" value="Mur-like_cat_sf"/>
</dbReference>
<sequence length="503" mass="54059">MMASGRASMLSELLNGIVDLPQQLDCTVSGLALNSNELQAGELFVALVGTHQHGADFIPQAIAAGAVAVLCEKADELDELSNYAVPVIIIENLSHRLGGVASRFYNHPSRSMTVIGITGTNGKTTCCQLLARVLSENSPCGVIGTLGYGLYGQLNSGGHTTPNAIEVHRLLAEMLIAGAEQVVMEVSSHGLEQGRVEGVAFDVALFTNLSRDHLDYHGDMKGYGSAKQRLFVMPRLKYAVINTDDAFGRALLHELTGRISLSAYSLELTSGLPGKPLISGSELKLTRNGLQMRVGDPDGSITIKSPLLGRFNAANLLAIYSVLLWLGLPRNLIAARIAKCVSIPGRMECFTQAGLPLVVVDYAHTPDALEQVLEALREHCNGVLWCLFGCGGDRDRGKRPLMGALAECHADRVVLTDDNPRDESGEQIILDILAGIKQKKRIKVIADRAQAISAVVAEAEPEDVVLIAGKGHEEYQIIAGETLPFSDSQWVIEQLALRTRQTS</sequence>
<evidence type="ECO:0000256" key="4">
    <source>
        <dbReference type="ARBA" id="ARBA00022741"/>
    </source>
</evidence>
<evidence type="ECO:0000256" key="7">
    <source>
        <dbReference type="ARBA" id="ARBA00022984"/>
    </source>
</evidence>
<dbReference type="InterPro" id="IPR036615">
    <property type="entry name" value="Mur_ligase_C_dom_sf"/>
</dbReference>
<reference evidence="12" key="1">
    <citation type="submission" date="2018-06" db="EMBL/GenBank/DDBJ databases">
        <authorList>
            <person name="Zhirakovskaya E."/>
        </authorList>
    </citation>
    <scope>NUCLEOTIDE SEQUENCE</scope>
</reference>
<keyword evidence="7" id="KW-0573">Peptidoglycan synthesis</keyword>
<keyword evidence="2" id="KW-0963">Cytoplasm</keyword>
<comment type="similarity">
    <text evidence="1">Belongs to the MurCDEF family. MurE subfamily.</text>
</comment>
<evidence type="ECO:0000313" key="12">
    <source>
        <dbReference type="EMBL" id="VAW87612.1"/>
    </source>
</evidence>
<dbReference type="InterPro" id="IPR004101">
    <property type="entry name" value="Mur_ligase_C"/>
</dbReference>
<evidence type="ECO:0000259" key="9">
    <source>
        <dbReference type="Pfam" id="PF01225"/>
    </source>
</evidence>
<dbReference type="NCBIfam" id="NF001126">
    <property type="entry name" value="PRK00139.1-4"/>
    <property type="match status" value="1"/>
</dbReference>
<dbReference type="NCBIfam" id="TIGR01085">
    <property type="entry name" value="murE"/>
    <property type="match status" value="1"/>
</dbReference>
<evidence type="ECO:0000256" key="6">
    <source>
        <dbReference type="ARBA" id="ARBA00022960"/>
    </source>
</evidence>
<dbReference type="GO" id="GO:0071555">
    <property type="term" value="P:cell wall organization"/>
    <property type="evidence" value="ECO:0007669"/>
    <property type="project" value="UniProtKB-KW"/>
</dbReference>
<dbReference type="InterPro" id="IPR005761">
    <property type="entry name" value="UDP-N-AcMur-Glu-dNH2Pim_ligase"/>
</dbReference>
<evidence type="ECO:0000256" key="1">
    <source>
        <dbReference type="ARBA" id="ARBA00005898"/>
    </source>
</evidence>
<dbReference type="NCBIfam" id="NF001124">
    <property type="entry name" value="PRK00139.1-2"/>
    <property type="match status" value="1"/>
</dbReference>
<evidence type="ECO:0000259" key="11">
    <source>
        <dbReference type="Pfam" id="PF08245"/>
    </source>
</evidence>
<dbReference type="InterPro" id="IPR018109">
    <property type="entry name" value="Folylpolyglutamate_synth_CS"/>
</dbReference>
<evidence type="ECO:0000256" key="2">
    <source>
        <dbReference type="ARBA" id="ARBA00022490"/>
    </source>
</evidence>
<dbReference type="PROSITE" id="PS01011">
    <property type="entry name" value="FOLYLPOLYGLU_SYNT_1"/>
    <property type="match status" value="1"/>
</dbReference>
<keyword evidence="6" id="KW-0133">Cell shape</keyword>
<dbReference type="SUPFAM" id="SSF63418">
    <property type="entry name" value="MurE/MurF N-terminal domain"/>
    <property type="match status" value="1"/>
</dbReference>
<evidence type="ECO:0000256" key="8">
    <source>
        <dbReference type="ARBA" id="ARBA00023316"/>
    </source>
</evidence>
<feature type="domain" description="Mur ligase N-terminal catalytic" evidence="9">
    <location>
        <begin position="28"/>
        <end position="105"/>
    </location>
</feature>
<organism evidence="12">
    <name type="scientific">hydrothermal vent metagenome</name>
    <dbReference type="NCBI Taxonomy" id="652676"/>
    <lineage>
        <taxon>unclassified sequences</taxon>
        <taxon>metagenomes</taxon>
        <taxon>ecological metagenomes</taxon>
    </lineage>
</organism>
<dbReference type="EMBL" id="UOFP01000191">
    <property type="protein sequence ID" value="VAW87612.1"/>
    <property type="molecule type" value="Genomic_DNA"/>
</dbReference>
<dbReference type="AlphaFoldDB" id="A0A3B0ZJT7"/>
<dbReference type="InterPro" id="IPR000713">
    <property type="entry name" value="Mur_ligase_N"/>
</dbReference>
<dbReference type="Pfam" id="PF01225">
    <property type="entry name" value="Mur_ligase"/>
    <property type="match status" value="1"/>
</dbReference>
<dbReference type="HAMAP" id="MF_00208">
    <property type="entry name" value="MurE"/>
    <property type="match status" value="1"/>
</dbReference>
<proteinExistence type="inferred from homology"/>
<dbReference type="Gene3D" id="3.90.190.20">
    <property type="entry name" value="Mur ligase, C-terminal domain"/>
    <property type="match status" value="1"/>
</dbReference>
<dbReference type="GO" id="GO:0051301">
    <property type="term" value="P:cell division"/>
    <property type="evidence" value="ECO:0007669"/>
    <property type="project" value="InterPro"/>
</dbReference>
<evidence type="ECO:0000256" key="5">
    <source>
        <dbReference type="ARBA" id="ARBA00022840"/>
    </source>
</evidence>
<dbReference type="Gene3D" id="3.40.1190.10">
    <property type="entry name" value="Mur-like, catalytic domain"/>
    <property type="match status" value="1"/>
</dbReference>
<accession>A0A3B0ZJT7</accession>